<dbReference type="InterPro" id="IPR050312">
    <property type="entry name" value="IolE/XylAMocC-like"/>
</dbReference>
<evidence type="ECO:0000259" key="1">
    <source>
        <dbReference type="Pfam" id="PF01261"/>
    </source>
</evidence>
<reference evidence="2" key="1">
    <citation type="journal article" date="2014" name="Int. J. Syst. Evol. Microbiol.">
        <title>Complete genome sequence of Corynebacterium casei LMG S-19264T (=DSM 44701T), isolated from a smear-ripened cheese.</title>
        <authorList>
            <consortium name="US DOE Joint Genome Institute (JGI-PGF)"/>
            <person name="Walter F."/>
            <person name="Albersmeier A."/>
            <person name="Kalinowski J."/>
            <person name="Ruckert C."/>
        </authorList>
    </citation>
    <scope>NUCLEOTIDE SEQUENCE</scope>
    <source>
        <strain evidence="2">CGMCC 1.3617</strain>
    </source>
</reference>
<dbReference type="SUPFAM" id="SSF51658">
    <property type="entry name" value="Xylose isomerase-like"/>
    <property type="match status" value="1"/>
</dbReference>
<dbReference type="Gene3D" id="3.20.20.150">
    <property type="entry name" value="Divalent-metal-dependent TIM barrel enzymes"/>
    <property type="match status" value="1"/>
</dbReference>
<dbReference type="PANTHER" id="PTHR12110">
    <property type="entry name" value="HYDROXYPYRUVATE ISOMERASE"/>
    <property type="match status" value="1"/>
</dbReference>
<sequence>MSIRLAINPLTWTNDDMPELGAETPLETCLAEAKQAGFAGVELGNKFPRDAATLGPILARHGLALASGWYGSRLLERDVDAEMSAAEPHLALLQAMGCGACVFAEVSRAIHGERTTPLSHRPVLSDADWAVLAPRMTEMAQRMSSRGLRLAYHHHMGTVVQSEAEIDRLMAETGPEVGLLLDTGHLAYAGGDPLRAARRHVGRVAHVHCKDVRAATMAAALRQDLPFLAAVLEGVFTVPGDGAVDFATVFGVLAEGGYAGWLVVEAEQDPAKAHPLTYARLGHDHAAALAARAFTR</sequence>
<dbReference type="Pfam" id="PF01261">
    <property type="entry name" value="AP_endonuc_2"/>
    <property type="match status" value="1"/>
</dbReference>
<evidence type="ECO:0000313" key="3">
    <source>
        <dbReference type="Proteomes" id="UP000661507"/>
    </source>
</evidence>
<reference evidence="2" key="2">
    <citation type="submission" date="2020-09" db="EMBL/GenBank/DDBJ databases">
        <authorList>
            <person name="Sun Q."/>
            <person name="Zhou Y."/>
        </authorList>
    </citation>
    <scope>NUCLEOTIDE SEQUENCE</scope>
    <source>
        <strain evidence="2">CGMCC 1.3617</strain>
    </source>
</reference>
<dbReference type="EMBL" id="BMKW01000004">
    <property type="protein sequence ID" value="GGJ12505.1"/>
    <property type="molecule type" value="Genomic_DNA"/>
</dbReference>
<accession>A0A917KHG5</accession>
<feature type="domain" description="Xylose isomerase-like TIM barrel" evidence="1">
    <location>
        <begin position="30"/>
        <end position="274"/>
    </location>
</feature>
<proteinExistence type="predicted"/>
<dbReference type="RefSeq" id="WP_188966865.1">
    <property type="nucleotide sequence ID" value="NZ_BMKW01000004.1"/>
</dbReference>
<dbReference type="InterPro" id="IPR013022">
    <property type="entry name" value="Xyl_isomerase-like_TIM-brl"/>
</dbReference>
<protein>
    <submittedName>
        <fullName evidence="2">Myo-inosose-2 dehydratase</fullName>
    </submittedName>
</protein>
<dbReference type="Proteomes" id="UP000661507">
    <property type="component" value="Unassembled WGS sequence"/>
</dbReference>
<evidence type="ECO:0000313" key="2">
    <source>
        <dbReference type="EMBL" id="GGJ12505.1"/>
    </source>
</evidence>
<dbReference type="AlphaFoldDB" id="A0A917KHG5"/>
<organism evidence="2 3">
    <name type="scientific">Neoroseomonas lacus</name>
    <dbReference type="NCBI Taxonomy" id="287609"/>
    <lineage>
        <taxon>Bacteria</taxon>
        <taxon>Pseudomonadati</taxon>
        <taxon>Pseudomonadota</taxon>
        <taxon>Alphaproteobacteria</taxon>
        <taxon>Acetobacterales</taxon>
        <taxon>Acetobacteraceae</taxon>
        <taxon>Neoroseomonas</taxon>
    </lineage>
</organism>
<keyword evidence="3" id="KW-1185">Reference proteome</keyword>
<dbReference type="InterPro" id="IPR036237">
    <property type="entry name" value="Xyl_isomerase-like_sf"/>
</dbReference>
<name>A0A917KHG5_9PROT</name>
<dbReference type="NCBIfam" id="TIGR04379">
    <property type="entry name" value="myo_inos_iolE"/>
    <property type="match status" value="1"/>
</dbReference>
<gene>
    <name evidence="2" type="primary">iolE</name>
    <name evidence="2" type="ORF">GCM10011320_19680</name>
</gene>
<comment type="caution">
    <text evidence="2">The sequence shown here is derived from an EMBL/GenBank/DDBJ whole genome shotgun (WGS) entry which is preliminary data.</text>
</comment>
<dbReference type="InterPro" id="IPR030823">
    <property type="entry name" value="IolE/MocC"/>
</dbReference>
<dbReference type="PANTHER" id="PTHR12110:SF41">
    <property type="entry name" value="INOSOSE DEHYDRATASE"/>
    <property type="match status" value="1"/>
</dbReference>